<dbReference type="InterPro" id="IPR024344">
    <property type="entry name" value="MDMPI_metal-binding"/>
</dbReference>
<feature type="domain" description="Mycothiol-dependent maleylpyruvate isomerase metal-binding" evidence="1">
    <location>
        <begin position="13"/>
        <end position="99"/>
    </location>
</feature>
<proteinExistence type="predicted"/>
<sequence>MESTATEIRAAIAAERRELADLLDGLTDEHWDSPTLCGGWRVREVAGHMSMGFRYSLGRTALELARAGGNLHRMTDRIARRDAAALSPRELAAALRENAHHPWKPPVGGRAAALGHDVIHGLDITIALGLGRQVPEERLRIVLGTVNPRTLRFFGADLEGVELRATDLDWSYGTGTRTVSRPAQELLLLAYGRKLPAGPSTADRAGDRLRPE</sequence>
<dbReference type="GO" id="GO:0016853">
    <property type="term" value="F:isomerase activity"/>
    <property type="evidence" value="ECO:0007669"/>
    <property type="project" value="UniProtKB-KW"/>
</dbReference>
<dbReference type="Pfam" id="PF11716">
    <property type="entry name" value="MDMPI_N"/>
    <property type="match status" value="1"/>
</dbReference>
<gene>
    <name evidence="2" type="ORF">ACFPP6_09095</name>
</gene>
<comment type="caution">
    <text evidence="2">The sequence shown here is derived from an EMBL/GenBank/DDBJ whole genome shotgun (WGS) entry which is preliminary data.</text>
</comment>
<name>A0ABV9ZZM9_9ACTN</name>
<evidence type="ECO:0000313" key="3">
    <source>
        <dbReference type="Proteomes" id="UP001596222"/>
    </source>
</evidence>
<dbReference type="Gene3D" id="1.20.120.450">
    <property type="entry name" value="dinb family like domain"/>
    <property type="match status" value="1"/>
</dbReference>
<reference evidence="3" key="1">
    <citation type="journal article" date="2019" name="Int. J. Syst. Evol. Microbiol.">
        <title>The Global Catalogue of Microorganisms (GCM) 10K type strain sequencing project: providing services to taxonomists for standard genome sequencing and annotation.</title>
        <authorList>
            <consortium name="The Broad Institute Genomics Platform"/>
            <consortium name="The Broad Institute Genome Sequencing Center for Infectious Disease"/>
            <person name="Wu L."/>
            <person name="Ma J."/>
        </authorList>
    </citation>
    <scope>NUCLEOTIDE SEQUENCE [LARGE SCALE GENOMIC DNA]</scope>
    <source>
        <strain evidence="3">CGMCC 4.1641</strain>
    </source>
</reference>
<dbReference type="Proteomes" id="UP001596222">
    <property type="component" value="Unassembled WGS sequence"/>
</dbReference>
<dbReference type="SUPFAM" id="SSF109854">
    <property type="entry name" value="DinB/YfiT-like putative metalloenzymes"/>
    <property type="match status" value="1"/>
</dbReference>
<keyword evidence="3" id="KW-1185">Reference proteome</keyword>
<dbReference type="EMBL" id="JBHSKJ010000004">
    <property type="protein sequence ID" value="MFC5144824.1"/>
    <property type="molecule type" value="Genomic_DNA"/>
</dbReference>
<accession>A0ABV9ZZM9</accession>
<dbReference type="InterPro" id="IPR034660">
    <property type="entry name" value="DinB/YfiT-like"/>
</dbReference>
<dbReference type="RefSeq" id="WP_382038916.1">
    <property type="nucleotide sequence ID" value="NZ_JBHSKJ010000004.1"/>
</dbReference>
<evidence type="ECO:0000259" key="1">
    <source>
        <dbReference type="Pfam" id="PF11716"/>
    </source>
</evidence>
<dbReference type="InterPro" id="IPR017517">
    <property type="entry name" value="Maleyloyr_isom"/>
</dbReference>
<evidence type="ECO:0000313" key="2">
    <source>
        <dbReference type="EMBL" id="MFC5144824.1"/>
    </source>
</evidence>
<protein>
    <submittedName>
        <fullName evidence="2">Maleylpyruvate isomerase family mycothiol-dependent enzyme</fullName>
    </submittedName>
</protein>
<keyword evidence="2" id="KW-0413">Isomerase</keyword>
<dbReference type="NCBIfam" id="TIGR03083">
    <property type="entry name" value="maleylpyruvate isomerase family mycothiol-dependent enzyme"/>
    <property type="match status" value="1"/>
</dbReference>
<organism evidence="2 3">
    <name type="scientific">Streptomyces aureoversilis</name>
    <dbReference type="NCBI Taxonomy" id="67277"/>
    <lineage>
        <taxon>Bacteria</taxon>
        <taxon>Bacillati</taxon>
        <taxon>Actinomycetota</taxon>
        <taxon>Actinomycetes</taxon>
        <taxon>Kitasatosporales</taxon>
        <taxon>Streptomycetaceae</taxon>
        <taxon>Streptomyces</taxon>
    </lineage>
</organism>